<dbReference type="Proteomes" id="UP000520767">
    <property type="component" value="Unassembled WGS sequence"/>
</dbReference>
<organism evidence="2 3">
    <name type="scientific">Actinophytocola algeriensis</name>
    <dbReference type="NCBI Taxonomy" id="1768010"/>
    <lineage>
        <taxon>Bacteria</taxon>
        <taxon>Bacillati</taxon>
        <taxon>Actinomycetota</taxon>
        <taxon>Actinomycetes</taxon>
        <taxon>Pseudonocardiales</taxon>
        <taxon>Pseudonocardiaceae</taxon>
    </lineage>
</organism>
<dbReference type="RefSeq" id="WP_184810334.1">
    <property type="nucleotide sequence ID" value="NZ_JACHJQ010000002.1"/>
</dbReference>
<evidence type="ECO:0000256" key="1">
    <source>
        <dbReference type="SAM" id="MobiDB-lite"/>
    </source>
</evidence>
<dbReference type="AlphaFoldDB" id="A0A7W7VDJ8"/>
<protein>
    <submittedName>
        <fullName evidence="2">Uncharacterized protein</fullName>
    </submittedName>
</protein>
<accession>A0A7W7VDJ8</accession>
<reference evidence="2 3" key="1">
    <citation type="submission" date="2020-08" db="EMBL/GenBank/DDBJ databases">
        <title>Genomic Encyclopedia of Type Strains, Phase III (KMG-III): the genomes of soil and plant-associated and newly described type strains.</title>
        <authorList>
            <person name="Whitman W."/>
        </authorList>
    </citation>
    <scope>NUCLEOTIDE SEQUENCE [LARGE SCALE GENOMIC DNA]</scope>
    <source>
        <strain evidence="2 3">CECT 8960</strain>
    </source>
</reference>
<proteinExistence type="predicted"/>
<feature type="region of interest" description="Disordered" evidence="1">
    <location>
        <begin position="1"/>
        <end position="52"/>
    </location>
</feature>
<name>A0A7W7VDJ8_9PSEU</name>
<evidence type="ECO:0000313" key="2">
    <source>
        <dbReference type="EMBL" id="MBB4906237.1"/>
    </source>
</evidence>
<dbReference type="EMBL" id="JACHJQ010000002">
    <property type="protein sequence ID" value="MBB4906237.1"/>
    <property type="molecule type" value="Genomic_DNA"/>
</dbReference>
<feature type="compositionally biased region" description="Acidic residues" evidence="1">
    <location>
        <begin position="19"/>
        <end position="29"/>
    </location>
</feature>
<keyword evidence="3" id="KW-1185">Reference proteome</keyword>
<comment type="caution">
    <text evidence="2">The sequence shown here is derived from an EMBL/GenBank/DDBJ whole genome shotgun (WGS) entry which is preliminary data.</text>
</comment>
<feature type="compositionally biased region" description="Basic and acidic residues" evidence="1">
    <location>
        <begin position="1"/>
        <end position="17"/>
    </location>
</feature>
<feature type="compositionally biased region" description="Basic and acidic residues" evidence="1">
    <location>
        <begin position="30"/>
        <end position="46"/>
    </location>
</feature>
<evidence type="ECO:0000313" key="3">
    <source>
        <dbReference type="Proteomes" id="UP000520767"/>
    </source>
</evidence>
<gene>
    <name evidence="2" type="ORF">FHR82_002454</name>
</gene>
<sequence>MSEPTHEKNEDVERGYAEENSEAPLDDVERDVSAPPEERWPEHQGNEPDSTD</sequence>